<name>A0AB39RW01_9ACTN</name>
<dbReference type="AlphaFoldDB" id="A0AB39RW01"/>
<dbReference type="EMBL" id="CP163440">
    <property type="protein sequence ID" value="XDQ59432.1"/>
    <property type="molecule type" value="Genomic_DNA"/>
</dbReference>
<evidence type="ECO:0000256" key="1">
    <source>
        <dbReference type="SAM" id="MobiDB-lite"/>
    </source>
</evidence>
<evidence type="ECO:0000313" key="2">
    <source>
        <dbReference type="EMBL" id="XDQ59432.1"/>
    </source>
</evidence>
<dbReference type="RefSeq" id="WP_369253876.1">
    <property type="nucleotide sequence ID" value="NZ_CP163440.1"/>
</dbReference>
<proteinExistence type="predicted"/>
<sequence length="92" mass="10009">MPGTPDEPDFSGLGGGEDQQADDIVREVVGWYNAEIIAERRAPVPDDERIEELKAGREAALADQTQLATADLEEAARIAAVYAARLRELKES</sequence>
<protein>
    <submittedName>
        <fullName evidence="2">Uncharacterized protein</fullName>
    </submittedName>
</protein>
<reference evidence="2" key="1">
    <citation type="submission" date="2024-07" db="EMBL/GenBank/DDBJ databases">
        <authorList>
            <person name="Yu S.T."/>
        </authorList>
    </citation>
    <scope>NUCLEOTIDE SEQUENCE</scope>
    <source>
        <strain evidence="2">R35</strain>
    </source>
</reference>
<organism evidence="2">
    <name type="scientific">Streptomyces sp. R35</name>
    <dbReference type="NCBI Taxonomy" id="3238630"/>
    <lineage>
        <taxon>Bacteria</taxon>
        <taxon>Bacillati</taxon>
        <taxon>Actinomycetota</taxon>
        <taxon>Actinomycetes</taxon>
        <taxon>Kitasatosporales</taxon>
        <taxon>Streptomycetaceae</taxon>
        <taxon>Streptomyces</taxon>
    </lineage>
</organism>
<accession>A0AB39RW01</accession>
<feature type="region of interest" description="Disordered" evidence="1">
    <location>
        <begin position="1"/>
        <end position="21"/>
    </location>
</feature>
<gene>
    <name evidence="2" type="ORF">AB5J50_00655</name>
</gene>